<name>A0A8X6HL05_TRICU</name>
<accession>A0A8X6HL05</accession>
<evidence type="ECO:0000313" key="1">
    <source>
        <dbReference type="EMBL" id="GFR25619.1"/>
    </source>
</evidence>
<sequence length="120" mass="14033">MRDTGRRQLTRNVNVKERVLQFFEDNLITSTQDIAQKLGVYESAVWWIVHERGMHPVQKGVGAPVFNLLSFLQTKRYSVKKVGSLHKIDMFWLTTILMVREVTLRTHTTSFCHKYLGCNH</sequence>
<protein>
    <submittedName>
        <fullName evidence="1">Uncharacterized protein</fullName>
    </submittedName>
</protein>
<proteinExistence type="predicted"/>
<dbReference type="OrthoDB" id="10531077at2759"/>
<gene>
    <name evidence="1" type="ORF">TNCT_213491</name>
</gene>
<keyword evidence="2" id="KW-1185">Reference proteome</keyword>
<dbReference type="EMBL" id="BMAO01018737">
    <property type="protein sequence ID" value="GFR25619.1"/>
    <property type="molecule type" value="Genomic_DNA"/>
</dbReference>
<reference evidence="1" key="1">
    <citation type="submission" date="2020-07" db="EMBL/GenBank/DDBJ databases">
        <title>Multicomponent nature underlies the extraordinary mechanical properties of spider dragline silk.</title>
        <authorList>
            <person name="Kono N."/>
            <person name="Nakamura H."/>
            <person name="Mori M."/>
            <person name="Yoshida Y."/>
            <person name="Ohtoshi R."/>
            <person name="Malay A.D."/>
            <person name="Moran D.A.P."/>
            <person name="Tomita M."/>
            <person name="Numata K."/>
            <person name="Arakawa K."/>
        </authorList>
    </citation>
    <scope>NUCLEOTIDE SEQUENCE</scope>
</reference>
<organism evidence="1 2">
    <name type="scientific">Trichonephila clavata</name>
    <name type="common">Joro spider</name>
    <name type="synonym">Nephila clavata</name>
    <dbReference type="NCBI Taxonomy" id="2740835"/>
    <lineage>
        <taxon>Eukaryota</taxon>
        <taxon>Metazoa</taxon>
        <taxon>Ecdysozoa</taxon>
        <taxon>Arthropoda</taxon>
        <taxon>Chelicerata</taxon>
        <taxon>Arachnida</taxon>
        <taxon>Araneae</taxon>
        <taxon>Araneomorphae</taxon>
        <taxon>Entelegynae</taxon>
        <taxon>Araneoidea</taxon>
        <taxon>Nephilidae</taxon>
        <taxon>Trichonephila</taxon>
    </lineage>
</organism>
<dbReference type="Proteomes" id="UP000887116">
    <property type="component" value="Unassembled WGS sequence"/>
</dbReference>
<dbReference type="AlphaFoldDB" id="A0A8X6HL05"/>
<evidence type="ECO:0000313" key="2">
    <source>
        <dbReference type="Proteomes" id="UP000887116"/>
    </source>
</evidence>
<comment type="caution">
    <text evidence="1">The sequence shown here is derived from an EMBL/GenBank/DDBJ whole genome shotgun (WGS) entry which is preliminary data.</text>
</comment>